<sequence length="681" mass="70763">IPHPFASGDLLGVATSHGDSRSAPSAIVTTIESSVVLDALPAGGLVSYGNTFSLHSLPTSSYKVYLDFDGYTTTGLIWNSYWNTPSFYSKAFSLDGNETFNSAELLSIQQIWQRVAEYYSPFNIDVTTEDPGIDALRYTGSRDTSYGIHVVITDEDGKNYGGLSFNGSFNWNTDTPAYIYANRLSDNAKYIADAAAHEVGHTLGLNHDGRSGSEYYYGHGSGNASWAPLMGVGYYDSVVQFSNGGYNGATNTEDDLAIITSKNGGVTYRADDWGGTFANAGALGGTVTNGVATVQTYGIISGSGSRNDVDMFSFTLGAGGSVNLTVSAGTAAFVTGSSSPVITTASPGMLDVGLTLYDSAGQVVTTVNDVTRTTATLALNNLQGGTYYLAVDGVGWGDPMASTPTGWSDYGSLGQYLIRGTYTAVRPQVMADHSSYSLTEGGSIAITYTATNATSDILLSLSGAPVGTSLSASQLTLSAANNWTASVTLASIEDRDAAGNKAFTLLASSGGVAPNLSTAGTLLDNDIAPASGGNTYGTYTIAPTVSNATVSSIAMDNLGASTTDVLTLGEGMTTAGATIDYRWTFTNLTAGDKLLQVDAWSGGEAFRLVYSTDDAVTWKAFDAPDAPAWKGSYLATGVGSSLWVKLVDTSITDDATVDTVTVDLLTLTNAPAGQTDLWHAA</sequence>
<dbReference type="SUPFAM" id="SSF55486">
    <property type="entry name" value="Metalloproteases ('zincins'), catalytic domain"/>
    <property type="match status" value="1"/>
</dbReference>
<proteinExistence type="predicted"/>
<gene>
    <name evidence="2" type="ORF">Q7A36_39340</name>
</gene>
<dbReference type="Gene3D" id="3.40.390.10">
    <property type="entry name" value="Collagenase (Catalytic Domain)"/>
    <property type="match status" value="1"/>
</dbReference>
<dbReference type="EMBL" id="JAUTWS010000244">
    <property type="protein sequence ID" value="MDO9714404.1"/>
    <property type="molecule type" value="Genomic_DNA"/>
</dbReference>
<dbReference type="InterPro" id="IPR007280">
    <property type="entry name" value="Peptidase_C_arc/bac"/>
</dbReference>
<dbReference type="Gene3D" id="2.60.120.380">
    <property type="match status" value="1"/>
</dbReference>
<reference evidence="2 3" key="1">
    <citation type="submission" date="2023-08" db="EMBL/GenBank/DDBJ databases">
        <title>The draft genome sequence of Paracraurococcus sp. LOR1-02.</title>
        <authorList>
            <person name="Kingkaew E."/>
            <person name="Tanasupawat S."/>
        </authorList>
    </citation>
    <scope>NUCLEOTIDE SEQUENCE [LARGE SCALE GENOMIC DNA]</scope>
    <source>
        <strain evidence="2 3">LOR1-02</strain>
    </source>
</reference>
<dbReference type="Pfam" id="PF04151">
    <property type="entry name" value="PPC"/>
    <property type="match status" value="1"/>
</dbReference>
<feature type="domain" description="Peptidase C-terminal archaeal/bacterial" evidence="1">
    <location>
        <begin position="308"/>
        <end position="393"/>
    </location>
</feature>
<comment type="caution">
    <text evidence="2">The sequence shown here is derived from an EMBL/GenBank/DDBJ whole genome shotgun (WGS) entry which is preliminary data.</text>
</comment>
<keyword evidence="3" id="KW-1185">Reference proteome</keyword>
<dbReference type="RefSeq" id="WP_305109238.1">
    <property type="nucleotide sequence ID" value="NZ_JAUTWS010000244.1"/>
</dbReference>
<feature type="non-terminal residue" evidence="2">
    <location>
        <position position="1"/>
    </location>
</feature>
<evidence type="ECO:0000313" key="2">
    <source>
        <dbReference type="EMBL" id="MDO9714404.1"/>
    </source>
</evidence>
<protein>
    <submittedName>
        <fullName evidence="2">Pre-peptidase C-terminal domain-containing protein</fullName>
    </submittedName>
</protein>
<accession>A0ABT9EE91</accession>
<dbReference type="Pfam" id="PF13582">
    <property type="entry name" value="Reprolysin_3"/>
    <property type="match status" value="1"/>
</dbReference>
<name>A0ABT9EE91_9PROT</name>
<dbReference type="InterPro" id="IPR024079">
    <property type="entry name" value="MetalloPept_cat_dom_sf"/>
</dbReference>
<organism evidence="2 3">
    <name type="scientific">Paracraurococcus lichenis</name>
    <dbReference type="NCBI Taxonomy" id="3064888"/>
    <lineage>
        <taxon>Bacteria</taxon>
        <taxon>Pseudomonadati</taxon>
        <taxon>Pseudomonadota</taxon>
        <taxon>Alphaproteobacteria</taxon>
        <taxon>Acetobacterales</taxon>
        <taxon>Roseomonadaceae</taxon>
        <taxon>Paracraurococcus</taxon>
    </lineage>
</organism>
<evidence type="ECO:0000313" key="3">
    <source>
        <dbReference type="Proteomes" id="UP001243009"/>
    </source>
</evidence>
<dbReference type="Proteomes" id="UP001243009">
    <property type="component" value="Unassembled WGS sequence"/>
</dbReference>
<evidence type="ECO:0000259" key="1">
    <source>
        <dbReference type="Pfam" id="PF04151"/>
    </source>
</evidence>
<dbReference type="SUPFAM" id="SSF89260">
    <property type="entry name" value="Collagen-binding domain"/>
    <property type="match status" value="1"/>
</dbReference>